<organism evidence="4 5">
    <name type="scientific">Anaerocolumna sedimenticola</name>
    <dbReference type="NCBI Taxonomy" id="2696063"/>
    <lineage>
        <taxon>Bacteria</taxon>
        <taxon>Bacillati</taxon>
        <taxon>Bacillota</taxon>
        <taxon>Clostridia</taxon>
        <taxon>Lachnospirales</taxon>
        <taxon>Lachnospiraceae</taxon>
        <taxon>Anaerocolumna</taxon>
    </lineage>
</organism>
<dbReference type="InterPro" id="IPR009057">
    <property type="entry name" value="Homeodomain-like_sf"/>
</dbReference>
<feature type="DNA-binding region" description="H-T-H motif" evidence="2">
    <location>
        <begin position="22"/>
        <end position="41"/>
    </location>
</feature>
<dbReference type="InterPro" id="IPR050624">
    <property type="entry name" value="HTH-type_Tx_Regulator"/>
</dbReference>
<dbReference type="PROSITE" id="PS50977">
    <property type="entry name" value="HTH_TETR_2"/>
    <property type="match status" value="1"/>
</dbReference>
<evidence type="ECO:0000259" key="3">
    <source>
        <dbReference type="PROSITE" id="PS50977"/>
    </source>
</evidence>
<accession>A0A6P1TVQ6</accession>
<keyword evidence="5" id="KW-1185">Reference proteome</keyword>
<dbReference type="RefSeq" id="WP_161840389.1">
    <property type="nucleotide sequence ID" value="NZ_CP048000.1"/>
</dbReference>
<sequence length="181" mass="21726">MKDKITYHALRLFDQHGFHGATLRDIYTAAGCKMPTIYYYFENKEDLFDKVVRVQFEELIERLGNEIPKDLSFEEACVYRIKQKKILSENDRLVYRLAIKTWLGFEGCEMSRQKLLLWEQERYHQNRVEYAEITSSMLWIKFITRSITNMIQRILLLDENPTDEEIREEISMILEVASQKK</sequence>
<protein>
    <submittedName>
        <fullName evidence="4">TetR family transcriptional regulator</fullName>
    </submittedName>
</protein>
<evidence type="ECO:0000313" key="4">
    <source>
        <dbReference type="EMBL" id="QHQ63578.1"/>
    </source>
</evidence>
<evidence type="ECO:0000256" key="2">
    <source>
        <dbReference type="PROSITE-ProRule" id="PRU00335"/>
    </source>
</evidence>
<feature type="domain" description="HTH tetR-type" evidence="3">
    <location>
        <begin position="1"/>
        <end position="59"/>
    </location>
</feature>
<dbReference type="SUPFAM" id="SSF46689">
    <property type="entry name" value="Homeodomain-like"/>
    <property type="match status" value="1"/>
</dbReference>
<dbReference type="Gene3D" id="1.10.357.10">
    <property type="entry name" value="Tetracycline Repressor, domain 2"/>
    <property type="match status" value="1"/>
</dbReference>
<dbReference type="AlphaFoldDB" id="A0A6P1TVQ6"/>
<dbReference type="Pfam" id="PF00440">
    <property type="entry name" value="TetR_N"/>
    <property type="match status" value="1"/>
</dbReference>
<dbReference type="PANTHER" id="PTHR43479:SF11">
    <property type="entry name" value="ACREF_ENVCD OPERON REPRESSOR-RELATED"/>
    <property type="match status" value="1"/>
</dbReference>
<dbReference type="GO" id="GO:0003677">
    <property type="term" value="F:DNA binding"/>
    <property type="evidence" value="ECO:0007669"/>
    <property type="project" value="UniProtKB-UniRule"/>
</dbReference>
<dbReference type="PANTHER" id="PTHR43479">
    <property type="entry name" value="ACREF/ENVCD OPERON REPRESSOR-RELATED"/>
    <property type="match status" value="1"/>
</dbReference>
<dbReference type="Proteomes" id="UP000464314">
    <property type="component" value="Chromosome"/>
</dbReference>
<evidence type="ECO:0000313" key="5">
    <source>
        <dbReference type="Proteomes" id="UP000464314"/>
    </source>
</evidence>
<gene>
    <name evidence="4" type="ORF">Ana3638_01290</name>
</gene>
<dbReference type="InterPro" id="IPR001647">
    <property type="entry name" value="HTH_TetR"/>
</dbReference>
<dbReference type="EMBL" id="CP048000">
    <property type="protein sequence ID" value="QHQ63578.1"/>
    <property type="molecule type" value="Genomic_DNA"/>
</dbReference>
<dbReference type="KEGG" id="anr:Ana3638_01290"/>
<proteinExistence type="predicted"/>
<name>A0A6P1TVQ6_9FIRM</name>
<dbReference type="PRINTS" id="PR00455">
    <property type="entry name" value="HTHTETR"/>
</dbReference>
<keyword evidence="1 2" id="KW-0238">DNA-binding</keyword>
<reference evidence="4 5" key="1">
    <citation type="submission" date="2020-01" db="EMBL/GenBank/DDBJ databases">
        <title>Genome analysis of Anaerocolumna sp. CBA3638.</title>
        <authorList>
            <person name="Kim J."/>
            <person name="Roh S.W."/>
        </authorList>
    </citation>
    <scope>NUCLEOTIDE SEQUENCE [LARGE SCALE GENOMIC DNA]</scope>
    <source>
        <strain evidence="4 5">CBA3638</strain>
    </source>
</reference>
<evidence type="ECO:0000256" key="1">
    <source>
        <dbReference type="ARBA" id="ARBA00023125"/>
    </source>
</evidence>